<proteinExistence type="predicted"/>
<keyword evidence="4" id="KW-1185">Reference proteome</keyword>
<dbReference type="RefSeq" id="XP_031933634.1">
    <property type="nucleotide sequence ID" value="XM_032064892.1"/>
</dbReference>
<protein>
    <recommendedName>
        <fullName evidence="5">Siderophore biosynthesis enzyme</fullName>
    </recommendedName>
</protein>
<dbReference type="AlphaFoldDB" id="A0A5N7ALG9"/>
<evidence type="ECO:0000256" key="2">
    <source>
        <dbReference type="SAM" id="Phobius"/>
    </source>
</evidence>
<feature type="region of interest" description="Disordered" evidence="1">
    <location>
        <begin position="154"/>
        <end position="174"/>
    </location>
</feature>
<dbReference type="OrthoDB" id="3942074at2759"/>
<evidence type="ECO:0008006" key="5">
    <source>
        <dbReference type="Google" id="ProtNLM"/>
    </source>
</evidence>
<keyword evidence="2" id="KW-1133">Transmembrane helix</keyword>
<accession>A0A5N7ALG9</accession>
<name>A0A5N7ALG9_9EURO</name>
<feature type="transmembrane region" description="Helical" evidence="2">
    <location>
        <begin position="239"/>
        <end position="262"/>
    </location>
</feature>
<dbReference type="GeneID" id="43649338"/>
<gene>
    <name evidence="3" type="ORF">BDV27DRAFT_119567</name>
</gene>
<dbReference type="Proteomes" id="UP000326268">
    <property type="component" value="Unassembled WGS sequence"/>
</dbReference>
<evidence type="ECO:0000313" key="4">
    <source>
        <dbReference type="Proteomes" id="UP000326268"/>
    </source>
</evidence>
<evidence type="ECO:0000313" key="3">
    <source>
        <dbReference type="EMBL" id="KAE8370553.1"/>
    </source>
</evidence>
<evidence type="ECO:0000256" key="1">
    <source>
        <dbReference type="SAM" id="MobiDB-lite"/>
    </source>
</evidence>
<feature type="compositionally biased region" description="Low complexity" evidence="1">
    <location>
        <begin position="205"/>
        <end position="232"/>
    </location>
</feature>
<sequence length="263" mass="26199">MYYPVSMSTSLLQGTHSRTIRHSLKIHPHRVTTPLFYFSNNQSFIFTKPTKMKSITLPILLTLTGLAAARTDLDGCTKSATVNQWGEASMIWYVPDTGEICDFPDCGGGRAPPKYNQPGCAAYTGTETLTPSYLPGWGPNGKVAPSTSAVSASATDAESSATSTGAATSGTKTGSTLITAAPTLSTGISSSAAGSSSAAAGSSSLAAEEGGSSSSSASSGSSGSSNTTSSAGVKPTDNAASVLGLNGAGVLALVGGLVGILAL</sequence>
<organism evidence="3 4">
    <name type="scientific">Aspergillus caelatus</name>
    <dbReference type="NCBI Taxonomy" id="61420"/>
    <lineage>
        <taxon>Eukaryota</taxon>
        <taxon>Fungi</taxon>
        <taxon>Dikarya</taxon>
        <taxon>Ascomycota</taxon>
        <taxon>Pezizomycotina</taxon>
        <taxon>Eurotiomycetes</taxon>
        <taxon>Eurotiomycetidae</taxon>
        <taxon>Eurotiales</taxon>
        <taxon>Aspergillaceae</taxon>
        <taxon>Aspergillus</taxon>
        <taxon>Aspergillus subgen. Circumdati</taxon>
    </lineage>
</organism>
<keyword evidence="2" id="KW-0812">Transmembrane</keyword>
<dbReference type="EMBL" id="ML737565">
    <property type="protein sequence ID" value="KAE8370553.1"/>
    <property type="molecule type" value="Genomic_DNA"/>
</dbReference>
<feature type="region of interest" description="Disordered" evidence="1">
    <location>
        <begin position="205"/>
        <end position="234"/>
    </location>
</feature>
<reference evidence="3 4" key="1">
    <citation type="submission" date="2019-04" db="EMBL/GenBank/DDBJ databases">
        <title>Friends and foes A comparative genomics studyof 23 Aspergillus species from section Flavi.</title>
        <authorList>
            <consortium name="DOE Joint Genome Institute"/>
            <person name="Kjaerbolling I."/>
            <person name="Vesth T."/>
            <person name="Frisvad J.C."/>
            <person name="Nybo J.L."/>
            <person name="Theobald S."/>
            <person name="Kildgaard S."/>
            <person name="Isbrandt T."/>
            <person name="Kuo A."/>
            <person name="Sato A."/>
            <person name="Lyhne E.K."/>
            <person name="Kogle M.E."/>
            <person name="Wiebenga A."/>
            <person name="Kun R.S."/>
            <person name="Lubbers R.J."/>
            <person name="Makela M.R."/>
            <person name="Barry K."/>
            <person name="Chovatia M."/>
            <person name="Clum A."/>
            <person name="Daum C."/>
            <person name="Haridas S."/>
            <person name="He G."/>
            <person name="LaButti K."/>
            <person name="Lipzen A."/>
            <person name="Mondo S."/>
            <person name="Riley R."/>
            <person name="Salamov A."/>
            <person name="Simmons B.A."/>
            <person name="Magnuson J.K."/>
            <person name="Henrissat B."/>
            <person name="Mortensen U.H."/>
            <person name="Larsen T.O."/>
            <person name="Devries R.P."/>
            <person name="Grigoriev I.V."/>
            <person name="Machida M."/>
            <person name="Baker S.E."/>
            <person name="Andersen M.R."/>
        </authorList>
    </citation>
    <scope>NUCLEOTIDE SEQUENCE [LARGE SCALE GENOMIC DNA]</scope>
    <source>
        <strain evidence="3 4">CBS 763.97</strain>
    </source>
</reference>
<keyword evidence="2" id="KW-0472">Membrane</keyword>